<comment type="caution">
    <text evidence="3">The sequence shown here is derived from an EMBL/GenBank/DDBJ whole genome shotgun (WGS) entry which is preliminary data.</text>
</comment>
<name>A0ABQ3URI7_9CHLR</name>
<protein>
    <recommendedName>
        <fullName evidence="2">Baseplate protein J-like barrel domain-containing protein</fullName>
    </recommendedName>
</protein>
<proteinExistence type="predicted"/>
<keyword evidence="4" id="KW-1185">Reference proteome</keyword>
<evidence type="ECO:0000313" key="3">
    <source>
        <dbReference type="EMBL" id="GHO55306.1"/>
    </source>
</evidence>
<organism evidence="3 4">
    <name type="scientific">Ktedonobacter robiniae</name>
    <dbReference type="NCBI Taxonomy" id="2778365"/>
    <lineage>
        <taxon>Bacteria</taxon>
        <taxon>Bacillati</taxon>
        <taxon>Chloroflexota</taxon>
        <taxon>Ktedonobacteria</taxon>
        <taxon>Ktedonobacterales</taxon>
        <taxon>Ktedonobacteraceae</taxon>
        <taxon>Ktedonobacter</taxon>
    </lineage>
</organism>
<dbReference type="InterPro" id="IPR006949">
    <property type="entry name" value="Barrel_Baseplate_J-like"/>
</dbReference>
<keyword evidence="1" id="KW-0812">Transmembrane</keyword>
<dbReference type="Pfam" id="PF04865">
    <property type="entry name" value="Baseplate_J"/>
    <property type="match status" value="1"/>
</dbReference>
<keyword evidence="1" id="KW-0472">Membrane</keyword>
<feature type="transmembrane region" description="Helical" evidence="1">
    <location>
        <begin position="95"/>
        <end position="119"/>
    </location>
</feature>
<dbReference type="RefSeq" id="WP_201371907.1">
    <property type="nucleotide sequence ID" value="NZ_BNJG01000001.1"/>
</dbReference>
<evidence type="ECO:0000256" key="1">
    <source>
        <dbReference type="SAM" id="Phobius"/>
    </source>
</evidence>
<evidence type="ECO:0000259" key="2">
    <source>
        <dbReference type="Pfam" id="PF04865"/>
    </source>
</evidence>
<evidence type="ECO:0000313" key="4">
    <source>
        <dbReference type="Proteomes" id="UP000654345"/>
    </source>
</evidence>
<feature type="domain" description="Baseplate protein J-like barrel" evidence="2">
    <location>
        <begin position="186"/>
        <end position="252"/>
    </location>
</feature>
<gene>
    <name evidence="3" type="ORF">KSB_37810</name>
</gene>
<keyword evidence="1" id="KW-1133">Transmembrane helix</keyword>
<dbReference type="EMBL" id="BNJG01000001">
    <property type="protein sequence ID" value="GHO55306.1"/>
    <property type="molecule type" value="Genomic_DNA"/>
</dbReference>
<reference evidence="3 4" key="1">
    <citation type="journal article" date="2021" name="Int. J. Syst. Evol. Microbiol.">
        <title>Reticulibacter mediterranei gen. nov., sp. nov., within the new family Reticulibacteraceae fam. nov., and Ktedonospora formicarum gen. nov., sp. nov., Ktedonobacter robiniae sp. nov., Dictyobacter formicarum sp. nov. and Dictyobacter arantiisoli sp. nov., belonging to the class Ktedonobacteria.</title>
        <authorList>
            <person name="Yabe S."/>
            <person name="Zheng Y."/>
            <person name="Wang C.M."/>
            <person name="Sakai Y."/>
            <person name="Abe K."/>
            <person name="Yokota A."/>
            <person name="Donadio S."/>
            <person name="Cavaletti L."/>
            <person name="Monciardini P."/>
        </authorList>
    </citation>
    <scope>NUCLEOTIDE SEQUENCE [LARGE SCALE GENOMIC DNA]</scope>
    <source>
        <strain evidence="3 4">SOSP1-30</strain>
    </source>
</reference>
<sequence length="470" mass="50647">MQDNMYNDLEHMLRELDQEGHQQAHTTNDIPHIEANQEYDRECRMYDIEIHIYPKEEPEAEEPANIVESAPPIDQEPEPGERGPLQWVREHTHPLVALSFIICTCALVVGCLLYVLPFWTTTTTVTLVPVARTIETRLTATIGGDTDKTHSQIPGRVLPTVTMSQARAVATTGKAHQDAQAAHGYITFYNSATYAQTIPAGTLVTSAHGVQVITDQDVTIGAASYPTFGQASVSAHATQAGPVGNMKAGAIYGPCCRVNISAVNGAFSGGQEARDYQTATQHDIATAGASLKASLDQSITAALQTQVQSTETLVTPLHCQPKTSADRQPGEEAASVNVTLDETCIGMVYQTQVLQTLITQVLTTQAKQQLGAGYTSSGDIHITTTTQGTTTIQATGTSIWVYQFSQAEQESMKSSIAGKSQAQAKNLLLARISVQSVSFSNNATLPDVQHLRLVFMSVPPETLLFHVSRG</sequence>
<accession>A0ABQ3URI7</accession>
<dbReference type="Proteomes" id="UP000654345">
    <property type="component" value="Unassembled WGS sequence"/>
</dbReference>